<keyword evidence="1" id="KW-1133">Transmembrane helix</keyword>
<sequence>MPPLLRSRILWSGVLLVLLLSGLWADSRRHVRGLGALRGVFEESASLIHGEGSIEISYQQMRHGSTGGPWNFATRHDPVVGTPRWFLAPRWLQKDYPTVHYYELRIPYWFLIVMTVAVWGLLLTRRAWKRNRMAAETMIPEAESKA</sequence>
<organism evidence="2 3">
    <name type="scientific">Luteolibacter rhizosphaerae</name>
    <dbReference type="NCBI Taxonomy" id="2989719"/>
    <lineage>
        <taxon>Bacteria</taxon>
        <taxon>Pseudomonadati</taxon>
        <taxon>Verrucomicrobiota</taxon>
        <taxon>Verrucomicrobiia</taxon>
        <taxon>Verrucomicrobiales</taxon>
        <taxon>Verrucomicrobiaceae</taxon>
        <taxon>Luteolibacter</taxon>
    </lineage>
</organism>
<proteinExistence type="predicted"/>
<evidence type="ECO:0000313" key="3">
    <source>
        <dbReference type="Proteomes" id="UP001165653"/>
    </source>
</evidence>
<reference evidence="2" key="1">
    <citation type="submission" date="2022-10" db="EMBL/GenBank/DDBJ databases">
        <title>Luteolibacter sp. GHJ8, whole genome shotgun sequencing project.</title>
        <authorList>
            <person name="Zhao G."/>
            <person name="Shen L."/>
        </authorList>
    </citation>
    <scope>NUCLEOTIDE SEQUENCE</scope>
    <source>
        <strain evidence="2">GHJ8</strain>
    </source>
</reference>
<dbReference type="EMBL" id="JAPDDR010000030">
    <property type="protein sequence ID" value="MCW1917125.1"/>
    <property type="molecule type" value="Genomic_DNA"/>
</dbReference>
<feature type="transmembrane region" description="Helical" evidence="1">
    <location>
        <begin position="106"/>
        <end position="124"/>
    </location>
</feature>
<gene>
    <name evidence="2" type="ORF">OJ996_26320</name>
</gene>
<evidence type="ECO:0000256" key="1">
    <source>
        <dbReference type="SAM" id="Phobius"/>
    </source>
</evidence>
<name>A0ABT3GBB0_9BACT</name>
<accession>A0ABT3GBB0</accession>
<evidence type="ECO:0000313" key="2">
    <source>
        <dbReference type="EMBL" id="MCW1917125.1"/>
    </source>
</evidence>
<keyword evidence="3" id="KW-1185">Reference proteome</keyword>
<dbReference type="Proteomes" id="UP001165653">
    <property type="component" value="Unassembled WGS sequence"/>
</dbReference>
<evidence type="ECO:0008006" key="4">
    <source>
        <dbReference type="Google" id="ProtNLM"/>
    </source>
</evidence>
<protein>
    <recommendedName>
        <fullName evidence="4">DUF3592 domain-containing protein</fullName>
    </recommendedName>
</protein>
<comment type="caution">
    <text evidence="2">The sequence shown here is derived from an EMBL/GenBank/DDBJ whole genome shotgun (WGS) entry which is preliminary data.</text>
</comment>
<keyword evidence="1" id="KW-0812">Transmembrane</keyword>
<keyword evidence="1" id="KW-0472">Membrane</keyword>